<accession>A0A7W9UMS1</accession>
<keyword evidence="3" id="KW-1185">Reference proteome</keyword>
<comment type="caution">
    <text evidence="2">The sequence shown here is derived from an EMBL/GenBank/DDBJ whole genome shotgun (WGS) entry which is preliminary data.</text>
</comment>
<evidence type="ECO:0000313" key="2">
    <source>
        <dbReference type="EMBL" id="MBB5918916.1"/>
    </source>
</evidence>
<feature type="region of interest" description="Disordered" evidence="1">
    <location>
        <begin position="1"/>
        <end position="31"/>
    </location>
</feature>
<evidence type="ECO:0000256" key="1">
    <source>
        <dbReference type="SAM" id="MobiDB-lite"/>
    </source>
</evidence>
<evidence type="ECO:0000313" key="3">
    <source>
        <dbReference type="Proteomes" id="UP000540412"/>
    </source>
</evidence>
<dbReference type="AlphaFoldDB" id="A0A7W9UMS1"/>
<dbReference type="RefSeq" id="WP_040751631.1">
    <property type="nucleotide sequence ID" value="NZ_JACHIT010000002.1"/>
</dbReference>
<reference evidence="2 3" key="1">
    <citation type="submission" date="2020-08" db="EMBL/GenBank/DDBJ databases">
        <title>Sequencing the genomes of 1000 actinobacteria strains.</title>
        <authorList>
            <person name="Klenk H.-P."/>
        </authorList>
    </citation>
    <scope>NUCLEOTIDE SEQUENCE [LARGE SCALE GENOMIC DNA]</scope>
    <source>
        <strain evidence="2 3">DSM 43582</strain>
    </source>
</reference>
<dbReference type="EMBL" id="JACHIT010000002">
    <property type="protein sequence ID" value="MBB5918916.1"/>
    <property type="molecule type" value="Genomic_DNA"/>
</dbReference>
<name>A0A7W9UMS1_9NOCA</name>
<gene>
    <name evidence="2" type="ORF">BJY24_007828</name>
</gene>
<feature type="region of interest" description="Disordered" evidence="1">
    <location>
        <begin position="64"/>
        <end position="84"/>
    </location>
</feature>
<sequence length="84" mass="9367">MSDETRAVPKPGPPPGYVPVPRTPPPVRPPLERSVTVRLTGVTADIRELVDLMRAAGLDVDWNGHTSTRDERTSRASMHVRWTR</sequence>
<dbReference type="Proteomes" id="UP000540412">
    <property type="component" value="Unassembled WGS sequence"/>
</dbReference>
<feature type="compositionally biased region" description="Pro residues" evidence="1">
    <location>
        <begin position="10"/>
        <end position="29"/>
    </location>
</feature>
<organism evidence="2 3">
    <name type="scientific">Nocardia transvalensis</name>
    <dbReference type="NCBI Taxonomy" id="37333"/>
    <lineage>
        <taxon>Bacteria</taxon>
        <taxon>Bacillati</taxon>
        <taxon>Actinomycetota</taxon>
        <taxon>Actinomycetes</taxon>
        <taxon>Mycobacteriales</taxon>
        <taxon>Nocardiaceae</taxon>
        <taxon>Nocardia</taxon>
    </lineage>
</organism>
<proteinExistence type="predicted"/>
<protein>
    <submittedName>
        <fullName evidence="2">Uncharacterized protein</fullName>
    </submittedName>
</protein>